<evidence type="ECO:0000256" key="5">
    <source>
        <dbReference type="ARBA" id="ARBA00022833"/>
    </source>
</evidence>
<dbReference type="Pfam" id="PF00628">
    <property type="entry name" value="PHD"/>
    <property type="match status" value="1"/>
</dbReference>
<dbReference type="Gene3D" id="3.30.40.10">
    <property type="entry name" value="Zinc/RING finger domain, C3HC4 (zinc finger)"/>
    <property type="match status" value="1"/>
</dbReference>
<keyword evidence="6" id="KW-0805">Transcription regulation</keyword>
<comment type="caution">
    <text evidence="10">The sequence shown here is derived from an EMBL/GenBank/DDBJ whole genome shotgun (WGS) entry which is preliminary data.</text>
</comment>
<dbReference type="GO" id="GO:0071565">
    <property type="term" value="C:nBAF complex"/>
    <property type="evidence" value="ECO:0007669"/>
    <property type="project" value="TreeGrafter"/>
</dbReference>
<proteinExistence type="predicted"/>
<evidence type="ECO:0000259" key="9">
    <source>
        <dbReference type="Pfam" id="PF00628"/>
    </source>
</evidence>
<dbReference type="OrthoDB" id="1903104at2759"/>
<sequence length="210" mass="24269">MERVALLTTHDLVEQKNMREKSDNSLRHITASDLWGDKLQLVLHHPPVDTPQGFICDHNRYVISETNCVSFVGHPTCLQFTDNMKVSVKKYRWQCIECKCCSVCGNSDNDTLDLSLYHYYFLYLAIRNLEQFYHYYRKDQLLFCDDCDRGYHMYCLHPALVNPPEANLSVDSKMTPLMIDSASPRDRITPTKDLANFLLVMLSTSSSGRS</sequence>
<dbReference type="PANTHER" id="PTHR45888:SF5">
    <property type="entry name" value="D4, ISOFORM A"/>
    <property type="match status" value="1"/>
</dbReference>
<keyword evidence="8" id="KW-0539">Nucleus</keyword>
<evidence type="ECO:0000313" key="11">
    <source>
        <dbReference type="Proteomes" id="UP001152888"/>
    </source>
</evidence>
<evidence type="ECO:0000256" key="7">
    <source>
        <dbReference type="ARBA" id="ARBA00023163"/>
    </source>
</evidence>
<evidence type="ECO:0000256" key="3">
    <source>
        <dbReference type="ARBA" id="ARBA00022737"/>
    </source>
</evidence>
<dbReference type="GO" id="GO:0007399">
    <property type="term" value="P:nervous system development"/>
    <property type="evidence" value="ECO:0007669"/>
    <property type="project" value="TreeGrafter"/>
</dbReference>
<protein>
    <recommendedName>
        <fullName evidence="9">PHD-type domain-containing protein</fullName>
    </recommendedName>
</protein>
<keyword evidence="7" id="KW-0804">Transcription</keyword>
<evidence type="ECO:0000313" key="10">
    <source>
        <dbReference type="EMBL" id="CAH1999200.1"/>
    </source>
</evidence>
<organism evidence="10 11">
    <name type="scientific">Acanthoscelides obtectus</name>
    <name type="common">Bean weevil</name>
    <name type="synonym">Bruchus obtectus</name>
    <dbReference type="NCBI Taxonomy" id="200917"/>
    <lineage>
        <taxon>Eukaryota</taxon>
        <taxon>Metazoa</taxon>
        <taxon>Ecdysozoa</taxon>
        <taxon>Arthropoda</taxon>
        <taxon>Hexapoda</taxon>
        <taxon>Insecta</taxon>
        <taxon>Pterygota</taxon>
        <taxon>Neoptera</taxon>
        <taxon>Endopterygota</taxon>
        <taxon>Coleoptera</taxon>
        <taxon>Polyphaga</taxon>
        <taxon>Cucujiformia</taxon>
        <taxon>Chrysomeloidea</taxon>
        <taxon>Chrysomelidae</taxon>
        <taxon>Bruchinae</taxon>
        <taxon>Bruchini</taxon>
        <taxon>Acanthoscelides</taxon>
    </lineage>
</organism>
<dbReference type="AlphaFoldDB" id="A0A9P0PUD1"/>
<keyword evidence="3" id="KW-0677">Repeat</keyword>
<dbReference type="SUPFAM" id="SSF57903">
    <property type="entry name" value="FYVE/PHD zinc finger"/>
    <property type="match status" value="1"/>
</dbReference>
<name>A0A9P0PUD1_ACAOB</name>
<comment type="subcellular location">
    <subcellularLocation>
        <location evidence="1">Nucleus</location>
    </subcellularLocation>
</comment>
<accession>A0A9P0PUD1</accession>
<dbReference type="InterPro" id="IPR013083">
    <property type="entry name" value="Znf_RING/FYVE/PHD"/>
</dbReference>
<dbReference type="EMBL" id="CAKOFQ010007359">
    <property type="protein sequence ID" value="CAH1999200.1"/>
    <property type="molecule type" value="Genomic_DNA"/>
</dbReference>
<evidence type="ECO:0000256" key="1">
    <source>
        <dbReference type="ARBA" id="ARBA00004123"/>
    </source>
</evidence>
<reference evidence="10" key="1">
    <citation type="submission" date="2022-03" db="EMBL/GenBank/DDBJ databases">
        <authorList>
            <person name="Sayadi A."/>
        </authorList>
    </citation>
    <scope>NUCLEOTIDE SEQUENCE</scope>
</reference>
<evidence type="ECO:0000256" key="2">
    <source>
        <dbReference type="ARBA" id="ARBA00022723"/>
    </source>
</evidence>
<keyword evidence="2" id="KW-0479">Metal-binding</keyword>
<keyword evidence="11" id="KW-1185">Reference proteome</keyword>
<dbReference type="InterPro" id="IPR011011">
    <property type="entry name" value="Znf_FYVE_PHD"/>
</dbReference>
<evidence type="ECO:0000256" key="6">
    <source>
        <dbReference type="ARBA" id="ARBA00023015"/>
    </source>
</evidence>
<evidence type="ECO:0000256" key="8">
    <source>
        <dbReference type="ARBA" id="ARBA00023242"/>
    </source>
</evidence>
<feature type="domain" description="PHD-type" evidence="9">
    <location>
        <begin position="138"/>
        <end position="161"/>
    </location>
</feature>
<keyword evidence="5" id="KW-0862">Zinc</keyword>
<gene>
    <name evidence="10" type="ORF">ACAOBT_LOCUS24850</name>
</gene>
<keyword evidence="4" id="KW-0863">Zinc-finger</keyword>
<dbReference type="GO" id="GO:0008270">
    <property type="term" value="F:zinc ion binding"/>
    <property type="evidence" value="ECO:0007669"/>
    <property type="project" value="UniProtKB-KW"/>
</dbReference>
<evidence type="ECO:0000256" key="4">
    <source>
        <dbReference type="ARBA" id="ARBA00022771"/>
    </source>
</evidence>
<dbReference type="Proteomes" id="UP001152888">
    <property type="component" value="Unassembled WGS sequence"/>
</dbReference>
<dbReference type="InterPro" id="IPR019787">
    <property type="entry name" value="Znf_PHD-finger"/>
</dbReference>
<dbReference type="PANTHER" id="PTHR45888">
    <property type="entry name" value="HL01030P-RELATED"/>
    <property type="match status" value="1"/>
</dbReference>